<dbReference type="AlphaFoldDB" id="A0A2P5F6T6"/>
<dbReference type="FunCoup" id="A0A2P5F6T6">
    <property type="interactions" value="897"/>
</dbReference>
<name>A0A2P5F6T6_TREOI</name>
<evidence type="ECO:0000256" key="5">
    <source>
        <dbReference type="ARBA" id="ARBA00022553"/>
    </source>
</evidence>
<evidence type="ECO:0000256" key="8">
    <source>
        <dbReference type="ARBA" id="ARBA00023163"/>
    </source>
</evidence>
<evidence type="ECO:0000313" key="12">
    <source>
        <dbReference type="EMBL" id="PON93497.1"/>
    </source>
</evidence>
<feature type="compositionally biased region" description="Polar residues" evidence="10">
    <location>
        <begin position="201"/>
        <end position="211"/>
    </location>
</feature>
<keyword evidence="5" id="KW-0597">Phosphoprotein</keyword>
<dbReference type="InterPro" id="IPR018501">
    <property type="entry name" value="DDT_dom"/>
</dbReference>
<feature type="region of interest" description="Disordered" evidence="10">
    <location>
        <begin position="152"/>
        <end position="416"/>
    </location>
</feature>
<dbReference type="InterPro" id="IPR018866">
    <property type="entry name" value="Znf-4CXXC_R1"/>
</dbReference>
<keyword evidence="9" id="KW-0539">Nucleus</keyword>
<feature type="compositionally biased region" description="Low complexity" evidence="10">
    <location>
        <begin position="1"/>
        <end position="16"/>
    </location>
</feature>
<dbReference type="GO" id="GO:0008270">
    <property type="term" value="F:zinc ion binding"/>
    <property type="evidence" value="ECO:0007669"/>
    <property type="project" value="UniProtKB-KW"/>
</dbReference>
<dbReference type="InParanoid" id="A0A2P5F6T6"/>
<dbReference type="STRING" id="63057.A0A2P5F6T6"/>
<dbReference type="SMART" id="SM00571">
    <property type="entry name" value="DDT"/>
    <property type="match status" value="1"/>
</dbReference>
<dbReference type="PANTHER" id="PTHR31169">
    <property type="entry name" value="OS05G0300700 PROTEIN"/>
    <property type="match status" value="1"/>
</dbReference>
<keyword evidence="8" id="KW-0804">Transcription</keyword>
<evidence type="ECO:0000256" key="6">
    <source>
        <dbReference type="ARBA" id="ARBA00022843"/>
    </source>
</evidence>
<proteinExistence type="predicted"/>
<keyword evidence="3" id="KW-0963">Cytoplasm</keyword>
<dbReference type="PROSITE" id="PS50827">
    <property type="entry name" value="DDT"/>
    <property type="match status" value="1"/>
</dbReference>
<dbReference type="InterPro" id="IPR040221">
    <property type="entry name" value="CDCA7/CDA7L"/>
</dbReference>
<dbReference type="GO" id="GO:0005737">
    <property type="term" value="C:cytoplasm"/>
    <property type="evidence" value="ECO:0007669"/>
    <property type="project" value="UniProtKB-SubCell"/>
</dbReference>
<keyword evidence="13" id="KW-1185">Reference proteome</keyword>
<dbReference type="Proteomes" id="UP000237000">
    <property type="component" value="Unassembled WGS sequence"/>
</dbReference>
<feature type="compositionally biased region" description="Basic and acidic residues" evidence="10">
    <location>
        <begin position="268"/>
        <end position="308"/>
    </location>
</feature>
<keyword evidence="12" id="KW-0862">Zinc</keyword>
<feature type="compositionally biased region" description="Basic residues" evidence="10">
    <location>
        <begin position="250"/>
        <end position="259"/>
    </location>
</feature>
<dbReference type="PANTHER" id="PTHR31169:SF8">
    <property type="entry name" value="ZINC-FINGER DOMAIN OF MONOAMINE-OXIDASE A REPRESSOR R1 PROTEIN"/>
    <property type="match status" value="1"/>
</dbReference>
<evidence type="ECO:0000256" key="9">
    <source>
        <dbReference type="ARBA" id="ARBA00023242"/>
    </source>
</evidence>
<evidence type="ECO:0000256" key="4">
    <source>
        <dbReference type="ARBA" id="ARBA00022499"/>
    </source>
</evidence>
<dbReference type="GO" id="GO:0006355">
    <property type="term" value="P:regulation of DNA-templated transcription"/>
    <property type="evidence" value="ECO:0007669"/>
    <property type="project" value="InterPro"/>
</dbReference>
<comment type="subcellular location">
    <subcellularLocation>
        <location evidence="2">Cytoplasm</location>
    </subcellularLocation>
    <subcellularLocation>
        <location evidence="1">Nucleus</location>
    </subcellularLocation>
</comment>
<feature type="compositionally biased region" description="Basic and acidic residues" evidence="10">
    <location>
        <begin position="161"/>
        <end position="181"/>
    </location>
</feature>
<protein>
    <submittedName>
        <fullName evidence="12">Zinc-finger domain containing protein</fullName>
    </submittedName>
</protein>
<evidence type="ECO:0000259" key="11">
    <source>
        <dbReference type="PROSITE" id="PS50827"/>
    </source>
</evidence>
<accession>A0A2P5F6T6</accession>
<keyword evidence="12" id="KW-0863">Zinc-finger</keyword>
<dbReference type="EMBL" id="JXTC01000058">
    <property type="protein sequence ID" value="PON93497.1"/>
    <property type="molecule type" value="Genomic_DNA"/>
</dbReference>
<sequence>MAVASSSASKTKVSSARNKESKDTQKMDQAPQAKRSKSPGVRVVGGRIYDSENGKTCHQCRQKTMDFVASCKNHKGNKLCTLNVCHKCLLNRYGEKAEEVALLDDWTCPKCRGICNCSFCMKKRGHKPTGILVHAAKAIGFSSASEMIKARGPENLGLDNNVKRSVDSPKKTVTSKKESESRVASPMKRGKENSFDEIVDSNANPSNSTPISGEKRIKKAKREGLKEISNGDKVAADCSIPSSPNDAKVSTKKSGKKMKATGEDDCVPGEKKSSKKRVSDEFSLHPIKPEDDNNKIDGEKAQYKMSEKKMKKAGKDGCVPLEKKSHKKRVLDEASLHSIKTEDDRNQNDDGKNKISDKKMKTTGNDGCAPLEKKSSKKRISGEVSLHPIKPEDDRNKNDGARGQDKMSKKKMKTTGKDVCVPLEEKSSKKKDLDEVALHPIKLDDEIKNKDGGEGQDAGVLNVSKDVDAKSKKRKAKALDQSHEIKKCATNLEQTEVSVPLPQGTILTTVWGIELSPEDIGHALQFLEFCASFGKVLDIRKGQAEAVLRELKRGSSCRRGQYSSVVRFHTQLLSLMQEDMGEESHSVSSKNSWLQALEKCICESECVSEELSSANFGKGVEGYDSLDFSKKLRILNFLCDEALGTTKLRSWIDDENSKLVEREKESKEKVVAAKSKEKLLKQKMQDEIAKATLAKNGAPLSISEHEAIVSQIKIDVAQAHSEILKAMGSVTKRRRRSDAVRTEPNFSDAEGHVFWKLRCCGGELDMLLQDIGTSDVDALAEKWFLYGPEQKEEIEKYISSIRGKWMRNQRYAHFLTSQSKTKDIN</sequence>
<evidence type="ECO:0000256" key="7">
    <source>
        <dbReference type="ARBA" id="ARBA00023015"/>
    </source>
</evidence>
<feature type="region of interest" description="Disordered" evidence="10">
    <location>
        <begin position="1"/>
        <end position="45"/>
    </location>
</feature>
<evidence type="ECO:0000256" key="10">
    <source>
        <dbReference type="SAM" id="MobiDB-lite"/>
    </source>
</evidence>
<feature type="compositionally biased region" description="Basic and acidic residues" evidence="10">
    <location>
        <begin position="17"/>
        <end position="26"/>
    </location>
</feature>
<dbReference type="OrthoDB" id="298344at2759"/>
<reference evidence="13" key="1">
    <citation type="submission" date="2016-06" db="EMBL/GenBank/DDBJ databases">
        <title>Parallel loss of symbiosis genes in relatives of nitrogen-fixing non-legume Parasponia.</title>
        <authorList>
            <person name="Van Velzen R."/>
            <person name="Holmer R."/>
            <person name="Bu F."/>
            <person name="Rutten L."/>
            <person name="Van Zeijl A."/>
            <person name="Liu W."/>
            <person name="Santuari L."/>
            <person name="Cao Q."/>
            <person name="Sharma T."/>
            <person name="Shen D."/>
            <person name="Roswanjaya Y."/>
            <person name="Wardhani T."/>
            <person name="Kalhor M.S."/>
            <person name="Jansen J."/>
            <person name="Van den Hoogen J."/>
            <person name="Gungor B."/>
            <person name="Hartog M."/>
            <person name="Hontelez J."/>
            <person name="Verver J."/>
            <person name="Yang W.-C."/>
            <person name="Schijlen E."/>
            <person name="Repin R."/>
            <person name="Schilthuizen M."/>
            <person name="Schranz E."/>
            <person name="Heidstra R."/>
            <person name="Miyata K."/>
            <person name="Fedorova E."/>
            <person name="Kohlen W."/>
            <person name="Bisseling T."/>
            <person name="Smit S."/>
            <person name="Geurts R."/>
        </authorList>
    </citation>
    <scope>NUCLEOTIDE SEQUENCE [LARGE SCALE GENOMIC DNA]</scope>
    <source>
        <strain evidence="13">cv. RG33-2</strain>
    </source>
</reference>
<gene>
    <name evidence="12" type="ORF">TorRG33x02_107750</name>
</gene>
<keyword evidence="12" id="KW-0479">Metal-binding</keyword>
<evidence type="ECO:0000256" key="3">
    <source>
        <dbReference type="ARBA" id="ARBA00022490"/>
    </source>
</evidence>
<dbReference type="Pfam" id="PF10497">
    <property type="entry name" value="zf-4CXXC_R1"/>
    <property type="match status" value="1"/>
</dbReference>
<evidence type="ECO:0000313" key="13">
    <source>
        <dbReference type="Proteomes" id="UP000237000"/>
    </source>
</evidence>
<feature type="compositionally biased region" description="Basic and acidic residues" evidence="10">
    <location>
        <begin position="389"/>
        <end position="407"/>
    </location>
</feature>
<comment type="caution">
    <text evidence="12">The sequence shown here is derived from an EMBL/GenBank/DDBJ whole genome shotgun (WGS) entry which is preliminary data.</text>
</comment>
<organism evidence="12 13">
    <name type="scientific">Trema orientale</name>
    <name type="common">Charcoal tree</name>
    <name type="synonym">Celtis orientalis</name>
    <dbReference type="NCBI Taxonomy" id="63057"/>
    <lineage>
        <taxon>Eukaryota</taxon>
        <taxon>Viridiplantae</taxon>
        <taxon>Streptophyta</taxon>
        <taxon>Embryophyta</taxon>
        <taxon>Tracheophyta</taxon>
        <taxon>Spermatophyta</taxon>
        <taxon>Magnoliopsida</taxon>
        <taxon>eudicotyledons</taxon>
        <taxon>Gunneridae</taxon>
        <taxon>Pentapetalae</taxon>
        <taxon>rosids</taxon>
        <taxon>fabids</taxon>
        <taxon>Rosales</taxon>
        <taxon>Cannabaceae</taxon>
        <taxon>Trema</taxon>
    </lineage>
</organism>
<evidence type="ECO:0000256" key="2">
    <source>
        <dbReference type="ARBA" id="ARBA00004496"/>
    </source>
</evidence>
<feature type="compositionally biased region" description="Basic and acidic residues" evidence="10">
    <location>
        <begin position="330"/>
        <end position="360"/>
    </location>
</feature>
<keyword evidence="6" id="KW-0832">Ubl conjugation</keyword>
<keyword evidence="7" id="KW-0805">Transcription regulation</keyword>
<keyword evidence="4" id="KW-1017">Isopeptide bond</keyword>
<dbReference type="GO" id="GO:0005634">
    <property type="term" value="C:nucleus"/>
    <property type="evidence" value="ECO:0007669"/>
    <property type="project" value="UniProtKB-SubCell"/>
</dbReference>
<evidence type="ECO:0000256" key="1">
    <source>
        <dbReference type="ARBA" id="ARBA00004123"/>
    </source>
</evidence>
<feature type="domain" description="DDT" evidence="11">
    <location>
        <begin position="517"/>
        <end position="582"/>
    </location>
</feature>